<dbReference type="PANTHER" id="PTHR43648">
    <property type="entry name" value="ELECTRON TRANSFER FLAVOPROTEIN BETA SUBUNIT LYSINE METHYLTRANSFERASE"/>
    <property type="match status" value="1"/>
</dbReference>
<dbReference type="InterPro" id="IPR050078">
    <property type="entry name" value="Ribosomal_L11_MeTrfase_PrmA"/>
</dbReference>
<sequence>MWRFPNRLFSLLKDIQRLRYIVDYYKVEITITPFEEWLRDVLAAQLAETGFESFTETDTGLEGFIPAGNFSEAGVFAVLQPFEENFSFEVKKELIKSRNWNEEWEKNYFKPLVIAEECLVRAPFHKEYPQCKYEIVIEPNMAFGTGNHETTSLMLKTILKENLAGKKVLDMGCGTGILGILASMKGAAHITAIDIDDWSVKGTQENTVRNNIKNLTVKKGDASLLGNEKYDLIFANIHKNVLLEDIPAYSTSMNPEAKLLMSGFYLNDLEDIKNKARQSGLNFKGHLDKNNWVVGIFVKP</sequence>
<dbReference type="GO" id="GO:0032259">
    <property type="term" value="P:methylation"/>
    <property type="evidence" value="ECO:0007669"/>
    <property type="project" value="UniProtKB-KW"/>
</dbReference>
<dbReference type="PANTHER" id="PTHR43648:SF1">
    <property type="entry name" value="ELECTRON TRANSFER FLAVOPROTEIN BETA SUBUNIT LYSINE METHYLTRANSFERASE"/>
    <property type="match status" value="1"/>
</dbReference>
<dbReference type="SUPFAM" id="SSF53335">
    <property type="entry name" value="S-adenosyl-L-methionine-dependent methyltransferases"/>
    <property type="match status" value="1"/>
</dbReference>
<evidence type="ECO:0000313" key="4">
    <source>
        <dbReference type="Proteomes" id="UP000266441"/>
    </source>
</evidence>
<evidence type="ECO:0000313" key="3">
    <source>
        <dbReference type="EMBL" id="RIH63129.1"/>
    </source>
</evidence>
<dbReference type="Gene3D" id="3.40.50.150">
    <property type="entry name" value="Vaccinia Virus protein VP39"/>
    <property type="match status" value="1"/>
</dbReference>
<protein>
    <submittedName>
        <fullName evidence="3">50S ribosomal protein L11 methyltransferase</fullName>
    </submittedName>
</protein>
<dbReference type="GO" id="GO:0008276">
    <property type="term" value="F:protein methyltransferase activity"/>
    <property type="evidence" value="ECO:0007669"/>
    <property type="project" value="TreeGrafter"/>
</dbReference>
<dbReference type="AlphaFoldDB" id="A0A399CTQ9"/>
<dbReference type="Pfam" id="PF06325">
    <property type="entry name" value="PrmA"/>
    <property type="match status" value="1"/>
</dbReference>
<keyword evidence="2 3" id="KW-0808">Transferase</keyword>
<proteinExistence type="predicted"/>
<reference evidence="3 4" key="1">
    <citation type="journal article" date="2015" name="Int. J. Syst. Evol. Microbiol.">
        <title>Mariniphaga sediminis sp. nov., isolated from coastal sediment.</title>
        <authorList>
            <person name="Wang F.Q."/>
            <person name="Shen Q.Y."/>
            <person name="Chen G.J."/>
            <person name="Du Z.J."/>
        </authorList>
    </citation>
    <scope>NUCLEOTIDE SEQUENCE [LARGE SCALE GENOMIC DNA]</scope>
    <source>
        <strain evidence="3 4">SY21</strain>
    </source>
</reference>
<evidence type="ECO:0000256" key="2">
    <source>
        <dbReference type="ARBA" id="ARBA00022679"/>
    </source>
</evidence>
<keyword evidence="4" id="KW-1185">Reference proteome</keyword>
<dbReference type="InterPro" id="IPR029063">
    <property type="entry name" value="SAM-dependent_MTases_sf"/>
</dbReference>
<keyword evidence="3" id="KW-0689">Ribosomal protein</keyword>
<dbReference type="CDD" id="cd02440">
    <property type="entry name" value="AdoMet_MTases"/>
    <property type="match status" value="1"/>
</dbReference>
<dbReference type="EMBL" id="QWET01000025">
    <property type="protein sequence ID" value="RIH63129.1"/>
    <property type="molecule type" value="Genomic_DNA"/>
</dbReference>
<dbReference type="GO" id="GO:0005840">
    <property type="term" value="C:ribosome"/>
    <property type="evidence" value="ECO:0007669"/>
    <property type="project" value="UniProtKB-KW"/>
</dbReference>
<gene>
    <name evidence="3" type="ORF">D1164_21215</name>
</gene>
<keyword evidence="1 3" id="KW-0489">Methyltransferase</keyword>
<name>A0A399CTQ9_9BACT</name>
<keyword evidence="3" id="KW-0687">Ribonucleoprotein</keyword>
<organism evidence="3 4">
    <name type="scientific">Mariniphaga sediminis</name>
    <dbReference type="NCBI Taxonomy" id="1628158"/>
    <lineage>
        <taxon>Bacteria</taxon>
        <taxon>Pseudomonadati</taxon>
        <taxon>Bacteroidota</taxon>
        <taxon>Bacteroidia</taxon>
        <taxon>Marinilabiliales</taxon>
        <taxon>Prolixibacteraceae</taxon>
        <taxon>Mariniphaga</taxon>
    </lineage>
</organism>
<comment type="caution">
    <text evidence="3">The sequence shown here is derived from an EMBL/GenBank/DDBJ whole genome shotgun (WGS) entry which is preliminary data.</text>
</comment>
<evidence type="ECO:0000256" key="1">
    <source>
        <dbReference type="ARBA" id="ARBA00022603"/>
    </source>
</evidence>
<accession>A0A399CTQ9</accession>
<dbReference type="NCBIfam" id="NF001785">
    <property type="entry name" value="PRK00517.2-2"/>
    <property type="match status" value="1"/>
</dbReference>
<dbReference type="Proteomes" id="UP000266441">
    <property type="component" value="Unassembled WGS sequence"/>
</dbReference>
<dbReference type="OrthoDB" id="9785995at2"/>